<protein>
    <submittedName>
        <fullName evidence="2">PTS glucitol/sorbitol transporter subunit IIA</fullName>
    </submittedName>
</protein>
<dbReference type="InterPro" id="IPR036665">
    <property type="entry name" value="PTS_IIA_glucitol/sorbitol_sf"/>
</dbReference>
<dbReference type="GO" id="GO:0008982">
    <property type="term" value="F:protein-N(PI)-phosphohistidine-sugar phosphotransferase activity"/>
    <property type="evidence" value="ECO:0007669"/>
    <property type="project" value="InterPro"/>
</dbReference>
<accession>A0A7G7VH42</accession>
<dbReference type="RefSeq" id="WP_009441105.1">
    <property type="nucleotide sequence ID" value="NZ_CP060204.1"/>
</dbReference>
<gene>
    <name evidence="2" type="ORF">H1B31_05805</name>
</gene>
<organism evidence="2 3">
    <name type="scientific">Selenomonas timonae</name>
    <dbReference type="NCBI Taxonomy" id="2754044"/>
    <lineage>
        <taxon>Bacteria</taxon>
        <taxon>Bacillati</taxon>
        <taxon>Bacillota</taxon>
        <taxon>Negativicutes</taxon>
        <taxon>Selenomonadales</taxon>
        <taxon>Selenomonadaceae</taxon>
        <taxon>Selenomonas</taxon>
    </lineage>
</organism>
<proteinExistence type="predicted"/>
<dbReference type="SUPFAM" id="SSF141530">
    <property type="entry name" value="PTSIIA/GutA-like"/>
    <property type="match status" value="1"/>
</dbReference>
<dbReference type="InterPro" id="IPR004716">
    <property type="entry name" value="PTS_IIA_glucitol/sorbitol-sp"/>
</dbReference>
<keyword evidence="3" id="KW-1185">Reference proteome</keyword>
<feature type="modified residue" description="Phosphohistidine; by HPr" evidence="1">
    <location>
        <position position="44"/>
    </location>
</feature>
<reference evidence="2 3" key="1">
    <citation type="submission" date="2020-07" db="EMBL/GenBank/DDBJ databases">
        <title>Complete genome and description of Selenomonas timonensis sp. nov., a new bacterium isolated from a gingivitis subject.</title>
        <authorList>
            <person name="Antezack A."/>
        </authorList>
    </citation>
    <scope>NUCLEOTIDE SEQUENCE [LARGE SCALE GENOMIC DNA]</scope>
    <source>
        <strain evidence="2 3">Marseille-Q3039</strain>
    </source>
</reference>
<dbReference type="Gene3D" id="2.40.33.40">
    <property type="entry name" value="Phosphotransferase system, glucitol/sorbitol-specific IIA component"/>
    <property type="match status" value="1"/>
</dbReference>
<dbReference type="GO" id="GO:0016301">
    <property type="term" value="F:kinase activity"/>
    <property type="evidence" value="ECO:0007669"/>
    <property type="project" value="TreeGrafter"/>
</dbReference>
<dbReference type="KEGG" id="stim:H1B31_05805"/>
<dbReference type="PANTHER" id="PTHR40398:SF1">
    <property type="entry name" value="PTS SYSTEM GLUCITOL_SORBITOL-SPECIFIC EIIA COMPONENT"/>
    <property type="match status" value="1"/>
</dbReference>
<dbReference type="GO" id="GO:0009401">
    <property type="term" value="P:phosphoenolpyruvate-dependent sugar phosphotransferase system"/>
    <property type="evidence" value="ECO:0007669"/>
    <property type="project" value="InterPro"/>
</dbReference>
<dbReference type="Pfam" id="PF03829">
    <property type="entry name" value="PTSIIA_gutA"/>
    <property type="match status" value="1"/>
</dbReference>
<dbReference type="AlphaFoldDB" id="A0A7G7VH42"/>
<evidence type="ECO:0000256" key="1">
    <source>
        <dbReference type="PROSITE-ProRule" id="PRU00420"/>
    </source>
</evidence>
<evidence type="ECO:0000313" key="2">
    <source>
        <dbReference type="EMBL" id="QNH53435.1"/>
    </source>
</evidence>
<dbReference type="GO" id="GO:0005737">
    <property type="term" value="C:cytoplasm"/>
    <property type="evidence" value="ECO:0007669"/>
    <property type="project" value="InterPro"/>
</dbReference>
<dbReference type="Proteomes" id="UP000515480">
    <property type="component" value="Chromosome"/>
</dbReference>
<dbReference type="EMBL" id="CP060204">
    <property type="protein sequence ID" value="QNH53435.1"/>
    <property type="molecule type" value="Genomic_DNA"/>
</dbReference>
<name>A0A7G7VH42_9FIRM</name>
<sequence length="123" mass="13437">MKYYCEITSWGEESLLFLDDPNANFIIIFNNNAPAELAEFSVLHTPANYNEDPAVGDTMIVCDKAFTITAIGDEALHTLKELGHCTLSFNGGTTPERPGCIMLEGDVPLTKDDVKMGASIEVH</sequence>
<dbReference type="PANTHER" id="PTHR40398">
    <property type="entry name" value="PTS SYSTEM GLUCITOL/SORBITOL-SPECIFIC EIIA COMPONENT"/>
    <property type="match status" value="1"/>
</dbReference>
<dbReference type="PROSITE" id="PS51097">
    <property type="entry name" value="PTS_EIIA_TYPE_5"/>
    <property type="match status" value="1"/>
</dbReference>
<evidence type="ECO:0000313" key="3">
    <source>
        <dbReference type="Proteomes" id="UP000515480"/>
    </source>
</evidence>